<evidence type="ECO:0000313" key="2">
    <source>
        <dbReference type="EMBL" id="CAB4787886.1"/>
    </source>
</evidence>
<proteinExistence type="predicted"/>
<dbReference type="AlphaFoldDB" id="A0A6J6WXL6"/>
<evidence type="ECO:0000259" key="1">
    <source>
        <dbReference type="Pfam" id="PF04480"/>
    </source>
</evidence>
<dbReference type="Gene3D" id="3.40.960.10">
    <property type="entry name" value="VSR Endonuclease"/>
    <property type="match status" value="1"/>
</dbReference>
<sequence>MILQNIRQKASQQHGVIGINQLEKLGATRNKIKALVRQDVLIPGPGKTFMLAGSPVTPFQEISRATLMNPGRGVASHRTAAFLWDCWTPGTDENIDVILEGRSHHQRFPEVTVHSPRDSHNITPIRRHNIRTTISSRTIIDFAAVAPHALRSLAERMVFAGHITQERLIAAVAQHSKKGRAGIGEVRELLASWPFTGDIAESVLELRMQELLKNGPFAEFVSQLEIGPYRVDFAWPKWRIVLECDGWGKIDTVEYFAKAARRDSYLQLHGWLVLHFTWAEITRRPGMVLREIRQAFHHQGWRSS</sequence>
<gene>
    <name evidence="2" type="ORF">UFOPK2880_01826</name>
</gene>
<name>A0A6J6WXL6_9ZZZZ</name>
<accession>A0A6J6WXL6</accession>
<dbReference type="InterPro" id="IPR011335">
    <property type="entry name" value="Restrct_endonuc-II-like"/>
</dbReference>
<dbReference type="InterPro" id="IPR007569">
    <property type="entry name" value="DUF559"/>
</dbReference>
<reference evidence="2" key="1">
    <citation type="submission" date="2020-05" db="EMBL/GenBank/DDBJ databases">
        <authorList>
            <person name="Chiriac C."/>
            <person name="Salcher M."/>
            <person name="Ghai R."/>
            <person name="Kavagutti S V."/>
        </authorList>
    </citation>
    <scope>NUCLEOTIDE SEQUENCE</scope>
</reference>
<dbReference type="Pfam" id="PF04480">
    <property type="entry name" value="DUF559"/>
    <property type="match status" value="1"/>
</dbReference>
<protein>
    <submittedName>
        <fullName evidence="2">Unannotated protein</fullName>
    </submittedName>
</protein>
<dbReference type="EMBL" id="CAEZZP010000177">
    <property type="protein sequence ID" value="CAB4787886.1"/>
    <property type="molecule type" value="Genomic_DNA"/>
</dbReference>
<organism evidence="2">
    <name type="scientific">freshwater metagenome</name>
    <dbReference type="NCBI Taxonomy" id="449393"/>
    <lineage>
        <taxon>unclassified sequences</taxon>
        <taxon>metagenomes</taxon>
        <taxon>ecological metagenomes</taxon>
    </lineage>
</organism>
<feature type="domain" description="DUF559" evidence="1">
    <location>
        <begin position="211"/>
        <end position="295"/>
    </location>
</feature>
<dbReference type="SUPFAM" id="SSF52980">
    <property type="entry name" value="Restriction endonuclease-like"/>
    <property type="match status" value="1"/>
</dbReference>